<dbReference type="InterPro" id="IPR036439">
    <property type="entry name" value="Dockerin_dom_sf"/>
</dbReference>
<dbReference type="CDD" id="cd14256">
    <property type="entry name" value="Dockerin_I"/>
    <property type="match status" value="1"/>
</dbReference>
<dbReference type="SMART" id="SM00287">
    <property type="entry name" value="SH3b"/>
    <property type="match status" value="1"/>
</dbReference>
<dbReference type="Pfam" id="PF00404">
    <property type="entry name" value="Dockerin_1"/>
    <property type="match status" value="1"/>
</dbReference>
<dbReference type="Gene3D" id="2.30.30.40">
    <property type="entry name" value="SH3 Domains"/>
    <property type="match status" value="1"/>
</dbReference>
<sequence>MRYINNRRTKAVLLVTIFCITYLFTYISYIKPMTAYAATTGTVNGTGVNVRSAPDTSTSTNKITQLNSPKQVTILDTVNPTDTYAWYRIGFDNNGVYTEGYIAAEFVTINVTYTEDTDFETYMNGQGFPESYKAGLRQMHAQYPKWVFTADHVSYDWNTVLTAECKIGKSLISGGSIDSWKSMAPGAYDYDSGTWISFDSGYWVTASQALVSYALDPRNFLNSTNVFMFENLGYNSSLQTEAGINSIVSGTFMQSVGSIGDGTGLEFNGVNYYSYATGLMKAAQMSGVSPYHLATRIIQEIGSNGQSNSISGKTIEYPGYYNYYNWNAYASGDLEAIINGLRYATGEDYEATLRPWNSRMRSIIGGAIKLGTGYINKGQNSLYYQKFDLVTSFSHQYMTNILAPKSESSIEAKAYSDSMKSSTPIVFAIPVYQNMPIGICEIPTGTKSSNNDLDSLSVSNTSLTPTFDYTTTKYDVIVDNSVSEISVSAEPKVSSASVSGIQSYSLDVGTNTINVIVTAENGATKTYTITVVRRGNSNNYLSSLSVNNGTLTPGFDSSRTSYDVSVGNGVSSIVLSAQQQDPSASVSGAQSYTLNVGTNTINVTVTAENGEIRTYTINVARDAAQNTGGDSGSIDTNSYVVNESGNAISGVTVGSSAADILSGISFTGSYVGKIVKTDGSDNNGKICTGDRLVVTNGSGNTVNDYTFVIYGDVNGDGEVTSMDLAYVKRHILGGRALEGAYALAGDANRAGDSITSMDLAYIKRAVLGGRSIVQ</sequence>
<proteinExistence type="predicted"/>
<keyword evidence="1" id="KW-0812">Transmembrane</keyword>
<evidence type="ECO:0000256" key="1">
    <source>
        <dbReference type="SAM" id="Phobius"/>
    </source>
</evidence>
<evidence type="ECO:0000313" key="5">
    <source>
        <dbReference type="Proteomes" id="UP000199701"/>
    </source>
</evidence>
<dbReference type="InterPro" id="IPR018247">
    <property type="entry name" value="EF_Hand_1_Ca_BS"/>
</dbReference>
<organism evidence="4 5">
    <name type="scientific">[Clostridium] fimetarium</name>
    <dbReference type="NCBI Taxonomy" id="99656"/>
    <lineage>
        <taxon>Bacteria</taxon>
        <taxon>Bacillati</taxon>
        <taxon>Bacillota</taxon>
        <taxon>Clostridia</taxon>
        <taxon>Lachnospirales</taxon>
        <taxon>Lachnospiraceae</taxon>
    </lineage>
</organism>
<keyword evidence="1" id="KW-1133">Transmembrane helix</keyword>
<gene>
    <name evidence="4" type="ORF">SAMN05421659_11189</name>
</gene>
<dbReference type="InterPro" id="IPR002105">
    <property type="entry name" value="Dockerin_1_rpt"/>
</dbReference>
<dbReference type="STRING" id="99656.SAMN05421659_11189"/>
<evidence type="ECO:0000259" key="2">
    <source>
        <dbReference type="PROSITE" id="PS51766"/>
    </source>
</evidence>
<dbReference type="PROSITE" id="PS51781">
    <property type="entry name" value="SH3B"/>
    <property type="match status" value="1"/>
</dbReference>
<dbReference type="OrthoDB" id="9816557at2"/>
<dbReference type="Pfam" id="PF12733">
    <property type="entry name" value="Cadherin-like"/>
    <property type="match status" value="2"/>
</dbReference>
<dbReference type="Gene3D" id="1.10.1330.10">
    <property type="entry name" value="Dockerin domain"/>
    <property type="match status" value="1"/>
</dbReference>
<feature type="domain" description="SH3b" evidence="3">
    <location>
        <begin position="38"/>
        <end position="111"/>
    </location>
</feature>
<reference evidence="4 5" key="1">
    <citation type="submission" date="2016-10" db="EMBL/GenBank/DDBJ databases">
        <authorList>
            <person name="de Groot N.N."/>
        </authorList>
    </citation>
    <scope>NUCLEOTIDE SEQUENCE [LARGE SCALE GENOMIC DNA]</scope>
    <source>
        <strain evidence="4 5">DSM 9179</strain>
    </source>
</reference>
<dbReference type="InterPro" id="IPR003646">
    <property type="entry name" value="SH3-like_bac-type"/>
</dbReference>
<dbReference type="AlphaFoldDB" id="A0A1I0R2L1"/>
<evidence type="ECO:0000313" key="4">
    <source>
        <dbReference type="EMBL" id="SEW34603.1"/>
    </source>
</evidence>
<dbReference type="PROSITE" id="PS00018">
    <property type="entry name" value="EF_HAND_1"/>
    <property type="match status" value="1"/>
</dbReference>
<evidence type="ECO:0000259" key="3">
    <source>
        <dbReference type="PROSITE" id="PS51781"/>
    </source>
</evidence>
<keyword evidence="5" id="KW-1185">Reference proteome</keyword>
<protein>
    <submittedName>
        <fullName evidence="4">Beta-N-acetylglucosaminidase</fullName>
    </submittedName>
</protein>
<dbReference type="PROSITE" id="PS51766">
    <property type="entry name" value="DOCKERIN"/>
    <property type="match status" value="1"/>
</dbReference>
<dbReference type="EMBL" id="FOJI01000011">
    <property type="protein sequence ID" value="SEW34603.1"/>
    <property type="molecule type" value="Genomic_DNA"/>
</dbReference>
<feature type="transmembrane region" description="Helical" evidence="1">
    <location>
        <begin position="12"/>
        <end position="30"/>
    </location>
</feature>
<name>A0A1I0R2L1_9FIRM</name>
<dbReference type="InterPro" id="IPR025883">
    <property type="entry name" value="Cadherin-like_domain"/>
</dbReference>
<dbReference type="GO" id="GO:0004553">
    <property type="term" value="F:hydrolase activity, hydrolyzing O-glycosyl compounds"/>
    <property type="evidence" value="ECO:0007669"/>
    <property type="project" value="InterPro"/>
</dbReference>
<dbReference type="Proteomes" id="UP000199701">
    <property type="component" value="Unassembled WGS sequence"/>
</dbReference>
<keyword evidence="1" id="KW-0472">Membrane</keyword>
<dbReference type="GO" id="GO:0000272">
    <property type="term" value="P:polysaccharide catabolic process"/>
    <property type="evidence" value="ECO:0007669"/>
    <property type="project" value="InterPro"/>
</dbReference>
<dbReference type="SUPFAM" id="SSF63446">
    <property type="entry name" value="Type I dockerin domain"/>
    <property type="match status" value="1"/>
</dbReference>
<feature type="domain" description="Dockerin" evidence="2">
    <location>
        <begin position="706"/>
        <end position="774"/>
    </location>
</feature>
<dbReference type="Pfam" id="PF08239">
    <property type="entry name" value="SH3_3"/>
    <property type="match status" value="1"/>
</dbReference>
<dbReference type="InterPro" id="IPR016134">
    <property type="entry name" value="Dockerin_dom"/>
</dbReference>
<dbReference type="RefSeq" id="WP_092455130.1">
    <property type="nucleotide sequence ID" value="NZ_FOJI01000011.1"/>
</dbReference>
<accession>A0A1I0R2L1</accession>